<feature type="transmembrane region" description="Helical" evidence="2">
    <location>
        <begin position="402"/>
        <end position="422"/>
    </location>
</feature>
<feature type="transmembrane region" description="Helical" evidence="2">
    <location>
        <begin position="755"/>
        <end position="772"/>
    </location>
</feature>
<feature type="transmembrane region" description="Helical" evidence="2">
    <location>
        <begin position="852"/>
        <end position="880"/>
    </location>
</feature>
<gene>
    <name evidence="3" type="ORF">AB5J50_33745</name>
</gene>
<feature type="compositionally biased region" description="Basic and acidic residues" evidence="1">
    <location>
        <begin position="43"/>
        <end position="70"/>
    </location>
</feature>
<feature type="transmembrane region" description="Helical" evidence="2">
    <location>
        <begin position="807"/>
        <end position="831"/>
    </location>
</feature>
<feature type="transmembrane region" description="Helical" evidence="2">
    <location>
        <begin position="544"/>
        <end position="562"/>
    </location>
</feature>
<dbReference type="EMBL" id="CP163440">
    <property type="protein sequence ID" value="XDQ65404.1"/>
    <property type="molecule type" value="Genomic_DNA"/>
</dbReference>
<name>A0AB39SJC3_9ACTN</name>
<feature type="transmembrane region" description="Helical" evidence="2">
    <location>
        <begin position="606"/>
        <end position="623"/>
    </location>
</feature>
<feature type="transmembrane region" description="Helical" evidence="2">
    <location>
        <begin position="347"/>
        <end position="365"/>
    </location>
</feature>
<dbReference type="AlphaFoldDB" id="A0AB39SJC3"/>
<reference evidence="3" key="1">
    <citation type="submission" date="2024-07" db="EMBL/GenBank/DDBJ databases">
        <authorList>
            <person name="Yu S.T."/>
        </authorList>
    </citation>
    <scope>NUCLEOTIDE SEQUENCE</scope>
    <source>
        <strain evidence="3">R35</strain>
    </source>
</reference>
<feature type="transmembrane region" description="Helical" evidence="2">
    <location>
        <begin position="434"/>
        <end position="456"/>
    </location>
</feature>
<feature type="transmembrane region" description="Helical" evidence="2">
    <location>
        <begin position="377"/>
        <end position="396"/>
    </location>
</feature>
<accession>A0AB39SJC3</accession>
<feature type="region of interest" description="Disordered" evidence="1">
    <location>
        <begin position="43"/>
        <end position="88"/>
    </location>
</feature>
<organism evidence="3">
    <name type="scientific">Streptomyces sp. R35</name>
    <dbReference type="NCBI Taxonomy" id="3238630"/>
    <lineage>
        <taxon>Bacteria</taxon>
        <taxon>Bacillati</taxon>
        <taxon>Actinomycetota</taxon>
        <taxon>Actinomycetes</taxon>
        <taxon>Kitasatosporales</taxon>
        <taxon>Streptomycetaceae</taxon>
        <taxon>Streptomyces</taxon>
    </lineage>
</organism>
<feature type="transmembrane region" description="Helical" evidence="2">
    <location>
        <begin position="468"/>
        <end position="489"/>
    </location>
</feature>
<feature type="transmembrane region" description="Helical" evidence="2">
    <location>
        <begin position="574"/>
        <end position="594"/>
    </location>
</feature>
<keyword evidence="2" id="KW-1133">Transmembrane helix</keyword>
<dbReference type="RefSeq" id="WP_369262098.1">
    <property type="nucleotide sequence ID" value="NZ_CP163440.1"/>
</dbReference>
<evidence type="ECO:0000256" key="2">
    <source>
        <dbReference type="SAM" id="Phobius"/>
    </source>
</evidence>
<keyword evidence="2" id="KW-0472">Membrane</keyword>
<feature type="region of interest" description="Disordered" evidence="1">
    <location>
        <begin position="882"/>
        <end position="904"/>
    </location>
</feature>
<feature type="transmembrane region" description="Helical" evidence="2">
    <location>
        <begin position="308"/>
        <end position="327"/>
    </location>
</feature>
<evidence type="ECO:0000256" key="1">
    <source>
        <dbReference type="SAM" id="MobiDB-lite"/>
    </source>
</evidence>
<feature type="transmembrane region" description="Helical" evidence="2">
    <location>
        <begin position="722"/>
        <end position="743"/>
    </location>
</feature>
<evidence type="ECO:0000313" key="3">
    <source>
        <dbReference type="EMBL" id="XDQ65404.1"/>
    </source>
</evidence>
<feature type="transmembrane region" description="Helical" evidence="2">
    <location>
        <begin position="12"/>
        <end position="32"/>
    </location>
</feature>
<proteinExistence type="predicted"/>
<feature type="compositionally biased region" description="Polar residues" evidence="1">
    <location>
        <begin position="892"/>
        <end position="904"/>
    </location>
</feature>
<keyword evidence="2" id="KW-0812">Transmembrane</keyword>
<protein>
    <submittedName>
        <fullName evidence="3">Uncharacterized protein</fullName>
    </submittedName>
</protein>
<feature type="transmembrane region" description="Helical" evidence="2">
    <location>
        <begin position="277"/>
        <end position="296"/>
    </location>
</feature>
<sequence>MAGVIRRCARAVAVPLLLVVAVSAPVVTHLLWVSTAGRVYEHSVSRENEQTGATQDDKERERARAAAEKKYRAKGRPRRTGSTRLKVTPKPASVAHGWWVTAKHTLELRSADPLVEDLRVDSQDLGDWLPFELTAGAKDCWEGSFSSSDDDDRLDQESPESKVRAIDYSSMSWYEDPDCNHGRTVITLHVDGHWLGERGLYDRWTFTVEAPEETILAIKGATTLRQSAHSAELLLPAKTATVLITLVGPDSGLSGDRSATEVLTDALEGQQSAQREAFWLLFAVTSVMGCLVVPHVRSWAPSATRLRWTVAAVAGGVLTGATLVYALSETFVSLWPWWVDRGRGVFLAVWWWTLLPFLLAAFVVRAATGRAPRVQELLPSLVPSVLLLAPVGVLIVTGRTPMPLVTVAVTAVVTASVAYALWRGALGPAGRRWAVVAAACVWLAGLVAGPGTGLPATTSSPHFDTWNAANTCALAVLFCSWVALLWHILRAADWAKWQLRALAVLMGLALPRMAFDQSSAYVWVRDDSGPWSAVGVYPRFAANWPLSTILPLGLPVALILLHSYRGTDGRWPPYVRTIVLGLGVAAVGTGLDQFQFVMFEEDAQRSGFYIAVAIAAMGFAWLLPPAAEAGAVRLHNKSPAAHNRRMHALLKDQTLAASRREFLTASRTALAQGELTASQWSDRWRALRALGRRDRAPQRSVALRLSALGTSGGRAAWSNGTAAALLLTVLSLPWIVYTLPSLLAATQAASEIDEWLHVLHWWFYGFVYGYAYSWLRGGTPIGKAMCLLAVVLPSELAQLLYRDRDLGSLGVSALLTTGNCLAVFLILGLAWEARLVRAAGLRWGQIRNFRSLSATAVPATTVLVAAATALATAMVGVWVAPDNGPASETPENRPSVSGSPTPGP</sequence>
<feature type="compositionally biased region" description="Basic residues" evidence="1">
    <location>
        <begin position="71"/>
        <end position="81"/>
    </location>
</feature>